<evidence type="ECO:0000259" key="1">
    <source>
        <dbReference type="Pfam" id="PF00462"/>
    </source>
</evidence>
<dbReference type="PANTHER" id="PTHR45694:SF5">
    <property type="entry name" value="GLUTAREDOXIN 2"/>
    <property type="match status" value="1"/>
</dbReference>
<dbReference type="AlphaFoldDB" id="A0A8S2D5T1"/>
<dbReference type="Pfam" id="PF00462">
    <property type="entry name" value="Glutaredoxin"/>
    <property type="match status" value="1"/>
</dbReference>
<accession>A0A8S2D5T1</accession>
<comment type="caution">
    <text evidence="2">The sequence shown here is derived from an EMBL/GenBank/DDBJ whole genome shotgun (WGS) entry which is preliminary data.</text>
</comment>
<dbReference type="GO" id="GO:0015038">
    <property type="term" value="F:glutathione disulfide oxidoreductase activity"/>
    <property type="evidence" value="ECO:0007669"/>
    <property type="project" value="TreeGrafter"/>
</dbReference>
<feature type="domain" description="Glutaredoxin" evidence="1">
    <location>
        <begin position="304"/>
        <end position="353"/>
    </location>
</feature>
<organism evidence="2 4">
    <name type="scientific">Didymodactylos carnosus</name>
    <dbReference type="NCBI Taxonomy" id="1234261"/>
    <lineage>
        <taxon>Eukaryota</taxon>
        <taxon>Metazoa</taxon>
        <taxon>Spiralia</taxon>
        <taxon>Gnathifera</taxon>
        <taxon>Rotifera</taxon>
        <taxon>Eurotatoria</taxon>
        <taxon>Bdelloidea</taxon>
        <taxon>Philodinida</taxon>
        <taxon>Philodinidae</taxon>
        <taxon>Didymodactylos</taxon>
    </lineage>
</organism>
<gene>
    <name evidence="2" type="ORF">OVA965_LOCUS5192</name>
    <name evidence="3" type="ORF">TMI583_LOCUS5190</name>
</gene>
<dbReference type="SUPFAM" id="SSF52833">
    <property type="entry name" value="Thioredoxin-like"/>
    <property type="match status" value="1"/>
</dbReference>
<dbReference type="InterPro" id="IPR002109">
    <property type="entry name" value="Glutaredoxin"/>
</dbReference>
<dbReference type="Proteomes" id="UP000682733">
    <property type="component" value="Unassembled WGS sequence"/>
</dbReference>
<dbReference type="InterPro" id="IPR036249">
    <property type="entry name" value="Thioredoxin-like_sf"/>
</dbReference>
<evidence type="ECO:0000313" key="3">
    <source>
        <dbReference type="EMBL" id="CAF3595798.1"/>
    </source>
</evidence>
<dbReference type="EMBL" id="CAJOBA010001436">
    <property type="protein sequence ID" value="CAF3595798.1"/>
    <property type="molecule type" value="Genomic_DNA"/>
</dbReference>
<evidence type="ECO:0000313" key="4">
    <source>
        <dbReference type="Proteomes" id="UP000677228"/>
    </source>
</evidence>
<dbReference type="GO" id="GO:0005737">
    <property type="term" value="C:cytoplasm"/>
    <property type="evidence" value="ECO:0007669"/>
    <property type="project" value="TreeGrafter"/>
</dbReference>
<protein>
    <recommendedName>
        <fullName evidence="1">Glutaredoxin domain-containing protein</fullName>
    </recommendedName>
</protein>
<dbReference type="GO" id="GO:0034599">
    <property type="term" value="P:cellular response to oxidative stress"/>
    <property type="evidence" value="ECO:0007669"/>
    <property type="project" value="TreeGrafter"/>
</dbReference>
<dbReference type="Gene3D" id="3.40.30.10">
    <property type="entry name" value="Glutaredoxin"/>
    <property type="match status" value="1"/>
</dbReference>
<dbReference type="EMBL" id="CAJNOK010001436">
    <property type="protein sequence ID" value="CAF0811908.1"/>
    <property type="molecule type" value="Genomic_DNA"/>
</dbReference>
<dbReference type="CDD" id="cd03419">
    <property type="entry name" value="GRX_GRXh_1_2_like"/>
    <property type="match status" value="1"/>
</dbReference>
<sequence length="380" mass="42891">MPFVERARLLSLLPRTWKYDQIKATFNCSDHAIKTAHKMLELEQYMIKLDNQKYFRQKAVVGRGRSLMLSDFLVCHPSGPFLTLSQTEFKKAVQKYPSLKEEHGVNYIENSASASIRLGKDAYFTSETILKQFERVGQLLNLKRTSRDKRSRSWSITPGRTQQSITVFTISLIPCHFEHGPNVGKTKGLLELAKDLNVNVPAGCLLPELRDLLSQHPAFKTSTKLKQLGIKHRQFLSQVNHKSFRQLFQMSNKSSAVADQVKTLIRENTVMVFSKTACPYCVKGNVIMDSPVTKISQILFPVLAKKVLSKYKLKSNKVIELDQIDDGNSYQQVLGEITSARTVPRIFIAGKCIGGGDDTEALDKKGELEKILKKADAIQD</sequence>
<dbReference type="Proteomes" id="UP000677228">
    <property type="component" value="Unassembled WGS sequence"/>
</dbReference>
<reference evidence="2" key="1">
    <citation type="submission" date="2021-02" db="EMBL/GenBank/DDBJ databases">
        <authorList>
            <person name="Nowell W R."/>
        </authorList>
    </citation>
    <scope>NUCLEOTIDE SEQUENCE</scope>
</reference>
<evidence type="ECO:0000313" key="2">
    <source>
        <dbReference type="EMBL" id="CAF0811908.1"/>
    </source>
</evidence>
<dbReference type="PANTHER" id="PTHR45694">
    <property type="entry name" value="GLUTAREDOXIN 2"/>
    <property type="match status" value="1"/>
</dbReference>
<name>A0A8S2D5T1_9BILA</name>
<proteinExistence type="predicted"/>
<dbReference type="PROSITE" id="PS51354">
    <property type="entry name" value="GLUTAREDOXIN_2"/>
    <property type="match status" value="1"/>
</dbReference>